<feature type="transmembrane region" description="Helical" evidence="6">
    <location>
        <begin position="356"/>
        <end position="376"/>
    </location>
</feature>
<evidence type="ECO:0000256" key="5">
    <source>
        <dbReference type="ARBA" id="ARBA00023136"/>
    </source>
</evidence>
<organism evidence="7 8">
    <name type="scientific">Mogibacterium pumilum</name>
    <dbReference type="NCBI Taxonomy" id="86332"/>
    <lineage>
        <taxon>Bacteria</taxon>
        <taxon>Bacillati</taxon>
        <taxon>Bacillota</taxon>
        <taxon>Clostridia</taxon>
        <taxon>Peptostreptococcales</taxon>
        <taxon>Anaerovoracaceae</taxon>
        <taxon>Mogibacterium</taxon>
    </lineage>
</organism>
<feature type="transmembrane region" description="Helical" evidence="6">
    <location>
        <begin position="44"/>
        <end position="68"/>
    </location>
</feature>
<name>A0A223ATY1_9FIRM</name>
<feature type="transmembrane region" description="Helical" evidence="6">
    <location>
        <begin position="181"/>
        <end position="208"/>
    </location>
</feature>
<dbReference type="AlphaFoldDB" id="A0A223ATY1"/>
<evidence type="ECO:0000256" key="1">
    <source>
        <dbReference type="ARBA" id="ARBA00004141"/>
    </source>
</evidence>
<dbReference type="PROSITE" id="PS50267">
    <property type="entry name" value="NA_NEUROTRAN_SYMP_3"/>
    <property type="match status" value="1"/>
</dbReference>
<feature type="transmembrane region" description="Helical" evidence="6">
    <location>
        <begin position="150"/>
        <end position="169"/>
    </location>
</feature>
<sequence length="466" mass="50586">MPKKKVKRESWGSSMGFMLAAIGSAVGLGNMWGFPYKLGMNGGFAFLLLYLLLAVFAGYVLIMTELSLGRKTHSSIILAYREISKKYTIVGWFGALAPFFILGFYSYLGGYCLKYTVANLGDIFGASWGVNGVSGPEYFTKLAADQTQSAIYTTVFLVLTIAIVARGLSEGIEKFNKVAMPALFAMLVVIIIRSVTLPGASAGIAFLFKPNFEVFKGTGWITVLAAAGGQVFFSLSLGMGILVTYGSYMKKDQNIEKSSLIIPFADTIIALMAGLAIMPAVFASGQNPQGGAGLLYMTLQTVFNGMGKLGPIFGVLFYGLVVIAAITSSMSVLEAIIGSFIDYGINKGYGNQRKKLAWGFGLVCLCMGLLVAYDGLGKYLPPMFGKFSWLDGFDLLAEGLLMPLGAFITTIIFGWIHTDILPEEVHVGSEFKSEKFYRFCLKWIAPVFTFFILIGQLNTFFGLKLF</sequence>
<feature type="transmembrane region" description="Helical" evidence="6">
    <location>
        <begin position="312"/>
        <end position="336"/>
    </location>
</feature>
<feature type="transmembrane region" description="Helical" evidence="6">
    <location>
        <begin position="89"/>
        <end position="108"/>
    </location>
</feature>
<comment type="subcellular location">
    <subcellularLocation>
        <location evidence="1">Membrane</location>
        <topology evidence="1">Multi-pass membrane protein</topology>
    </subcellularLocation>
</comment>
<dbReference type="NCBIfam" id="NF037979">
    <property type="entry name" value="Na_transp"/>
    <property type="match status" value="1"/>
</dbReference>
<dbReference type="InterPro" id="IPR037272">
    <property type="entry name" value="SNS_sf"/>
</dbReference>
<dbReference type="OrthoDB" id="9762833at2"/>
<evidence type="ECO:0000256" key="3">
    <source>
        <dbReference type="ARBA" id="ARBA00022692"/>
    </source>
</evidence>
<keyword evidence="2" id="KW-0813">Transport</keyword>
<feature type="transmembrane region" description="Helical" evidence="6">
    <location>
        <begin position="260"/>
        <end position="282"/>
    </location>
</feature>
<dbReference type="RefSeq" id="WP_094234676.1">
    <property type="nucleotide sequence ID" value="NZ_CP016199.1"/>
</dbReference>
<evidence type="ECO:0000313" key="8">
    <source>
        <dbReference type="Proteomes" id="UP000214689"/>
    </source>
</evidence>
<proteinExistence type="predicted"/>
<evidence type="ECO:0000256" key="2">
    <source>
        <dbReference type="ARBA" id="ARBA00022448"/>
    </source>
</evidence>
<keyword evidence="8" id="KW-1185">Reference proteome</keyword>
<keyword evidence="4 6" id="KW-1133">Transmembrane helix</keyword>
<accession>A0A223ATY1</accession>
<reference evidence="8" key="1">
    <citation type="submission" date="2016-05" db="EMBL/GenBank/DDBJ databases">
        <authorList>
            <person name="Holder M.E."/>
            <person name="Ajami N.J."/>
            <person name="Petrosino J.F."/>
        </authorList>
    </citation>
    <scope>NUCLEOTIDE SEQUENCE [LARGE SCALE GENOMIC DNA]</scope>
    <source>
        <strain evidence="8">ATCC 700696</strain>
    </source>
</reference>
<dbReference type="CDD" id="cd10336">
    <property type="entry name" value="SLC6sbd_Tyt1-Like"/>
    <property type="match status" value="1"/>
</dbReference>
<dbReference type="InterPro" id="IPR047218">
    <property type="entry name" value="YocR/YhdH-like"/>
</dbReference>
<keyword evidence="5 6" id="KW-0472">Membrane</keyword>
<evidence type="ECO:0000256" key="6">
    <source>
        <dbReference type="SAM" id="Phobius"/>
    </source>
</evidence>
<dbReference type="EMBL" id="CP016199">
    <property type="protein sequence ID" value="ASS38440.1"/>
    <property type="molecule type" value="Genomic_DNA"/>
</dbReference>
<dbReference type="Proteomes" id="UP000214689">
    <property type="component" value="Chromosome"/>
</dbReference>
<evidence type="ECO:0000313" key="7">
    <source>
        <dbReference type="EMBL" id="ASS38440.1"/>
    </source>
</evidence>
<dbReference type="GO" id="GO:0016020">
    <property type="term" value="C:membrane"/>
    <property type="evidence" value="ECO:0007669"/>
    <property type="project" value="UniProtKB-SubCell"/>
</dbReference>
<feature type="transmembrane region" description="Helical" evidence="6">
    <location>
        <begin position="12"/>
        <end position="32"/>
    </location>
</feature>
<gene>
    <name evidence="7" type="ORF">AXF17_08575</name>
</gene>
<keyword evidence="3 6" id="KW-0812">Transmembrane</keyword>
<dbReference type="PRINTS" id="PR00176">
    <property type="entry name" value="NANEUSMPORT"/>
</dbReference>
<dbReference type="SUPFAM" id="SSF161070">
    <property type="entry name" value="SNF-like"/>
    <property type="match status" value="1"/>
</dbReference>
<dbReference type="Pfam" id="PF00209">
    <property type="entry name" value="SNF"/>
    <property type="match status" value="2"/>
</dbReference>
<feature type="transmembrane region" description="Helical" evidence="6">
    <location>
        <begin position="436"/>
        <end position="457"/>
    </location>
</feature>
<evidence type="ECO:0000256" key="4">
    <source>
        <dbReference type="ARBA" id="ARBA00022989"/>
    </source>
</evidence>
<dbReference type="PANTHER" id="PTHR42948:SF1">
    <property type="entry name" value="TRANSPORTER"/>
    <property type="match status" value="1"/>
</dbReference>
<feature type="transmembrane region" description="Helical" evidence="6">
    <location>
        <begin position="396"/>
        <end position="416"/>
    </location>
</feature>
<protein>
    <submittedName>
        <fullName evidence="7">Sodium:calcium symporter</fullName>
    </submittedName>
</protein>
<dbReference type="PANTHER" id="PTHR42948">
    <property type="entry name" value="TRANSPORTER"/>
    <property type="match status" value="1"/>
</dbReference>
<dbReference type="InterPro" id="IPR000175">
    <property type="entry name" value="Na/ntran_symport"/>
</dbReference>
<feature type="transmembrane region" description="Helical" evidence="6">
    <location>
        <begin position="220"/>
        <end position="248"/>
    </location>
</feature>